<comment type="similarity">
    <text evidence="7">Belongs to the class-I aminoacyl-tRNA synthetase family. GluQ subfamily.</text>
</comment>
<dbReference type="GO" id="GO:0006400">
    <property type="term" value="P:tRNA modification"/>
    <property type="evidence" value="ECO:0007669"/>
    <property type="project" value="InterPro"/>
</dbReference>
<evidence type="ECO:0000256" key="8">
    <source>
        <dbReference type="RuleBase" id="RU363037"/>
    </source>
</evidence>
<evidence type="ECO:0000256" key="7">
    <source>
        <dbReference type="HAMAP-Rule" id="MF_01428"/>
    </source>
</evidence>
<comment type="function">
    <text evidence="7">Catalyzes the tRNA-independent activation of glutamate in presence of ATP and the subsequent transfer of glutamate onto a tRNA(Asp). Glutamate is transferred on the 2-amino-5-(4,5-dihydroxy-2-cyclopenten-1-yl) moiety of the queuosine in the wobble position of the QUC anticodon.</text>
</comment>
<dbReference type="InterPro" id="IPR049940">
    <property type="entry name" value="GluQ/Sye"/>
</dbReference>
<dbReference type="SUPFAM" id="SSF52374">
    <property type="entry name" value="Nucleotidylyl transferase"/>
    <property type="match status" value="1"/>
</dbReference>
<dbReference type="HAMAP" id="MF_01428">
    <property type="entry name" value="Glu_Q_tRNA_synth"/>
    <property type="match status" value="1"/>
</dbReference>
<dbReference type="GO" id="GO:0005524">
    <property type="term" value="F:ATP binding"/>
    <property type="evidence" value="ECO:0007669"/>
    <property type="project" value="UniProtKB-KW"/>
</dbReference>
<dbReference type="PANTHER" id="PTHR43311">
    <property type="entry name" value="GLUTAMATE--TRNA LIGASE"/>
    <property type="match status" value="1"/>
</dbReference>
<feature type="binding site" evidence="7">
    <location>
        <position position="109"/>
    </location>
    <ligand>
        <name>Zn(2+)</name>
        <dbReference type="ChEBI" id="CHEBI:29105"/>
    </ligand>
</feature>
<feature type="binding site" evidence="7">
    <location>
        <position position="123"/>
    </location>
    <ligand>
        <name>Zn(2+)</name>
        <dbReference type="ChEBI" id="CHEBI:29105"/>
    </ligand>
</feature>
<evidence type="ECO:0000256" key="4">
    <source>
        <dbReference type="ARBA" id="ARBA00022833"/>
    </source>
</evidence>
<dbReference type="PRINTS" id="PR00987">
    <property type="entry name" value="TRNASYNTHGLU"/>
</dbReference>
<dbReference type="GO" id="GO:0008270">
    <property type="term" value="F:zinc ion binding"/>
    <property type="evidence" value="ECO:0007669"/>
    <property type="project" value="UniProtKB-UniRule"/>
</dbReference>
<evidence type="ECO:0000256" key="6">
    <source>
        <dbReference type="ARBA" id="ARBA00023146"/>
    </source>
</evidence>
<feature type="binding site" evidence="7">
    <location>
        <position position="193"/>
    </location>
    <ligand>
        <name>L-glutamate</name>
        <dbReference type="ChEBI" id="CHEBI:29985"/>
    </ligand>
</feature>
<accession>I7IC04</accession>
<evidence type="ECO:0000256" key="3">
    <source>
        <dbReference type="ARBA" id="ARBA00022741"/>
    </source>
</evidence>
<dbReference type="InterPro" id="IPR022380">
    <property type="entry name" value="Glu-Q_tRNA(Asp)_Synthase"/>
</dbReference>
<keyword evidence="3 7" id="KW-0547">Nucleotide-binding</keyword>
<dbReference type="Gene3D" id="3.90.800.10">
    <property type="entry name" value="Glutamyl-tRNA Synthetase, Domain 3"/>
    <property type="match status" value="1"/>
</dbReference>
<feature type="binding site" evidence="7">
    <location>
        <position position="51"/>
    </location>
    <ligand>
        <name>L-glutamate</name>
        <dbReference type="ChEBI" id="CHEBI:29985"/>
    </ligand>
</feature>
<evidence type="ECO:0000256" key="5">
    <source>
        <dbReference type="ARBA" id="ARBA00022840"/>
    </source>
</evidence>
<dbReference type="HOGENOM" id="CLU_015768_0_1_4"/>
<keyword evidence="6 7" id="KW-0030">Aminoacyl-tRNA synthetase</keyword>
<proteinExistence type="inferred from homology"/>
<keyword evidence="1 7" id="KW-0436">Ligase</keyword>
<name>I7IC04_9BURK</name>
<dbReference type="EMBL" id="HE681424">
    <property type="protein sequence ID" value="CCG19710.1"/>
    <property type="molecule type" value="Genomic_DNA"/>
</dbReference>
<dbReference type="RefSeq" id="WP_015551769.1">
    <property type="nucleotide sequence ID" value="NC_021033.1"/>
</dbReference>
<feature type="binding site" evidence="7">
    <location>
        <position position="107"/>
    </location>
    <ligand>
        <name>Zn(2+)</name>
        <dbReference type="ChEBI" id="CHEBI:29105"/>
    </ligand>
</feature>
<keyword evidence="2 7" id="KW-0479">Metal-binding</keyword>
<evidence type="ECO:0000256" key="2">
    <source>
        <dbReference type="ARBA" id="ARBA00022723"/>
    </source>
</evidence>
<dbReference type="GO" id="GO:0006424">
    <property type="term" value="P:glutamyl-tRNA aminoacylation"/>
    <property type="evidence" value="ECO:0007669"/>
    <property type="project" value="InterPro"/>
</dbReference>
<feature type="binding site" evidence="7">
    <location>
        <position position="175"/>
    </location>
    <ligand>
        <name>L-glutamate</name>
        <dbReference type="ChEBI" id="CHEBI:29985"/>
    </ligand>
</feature>
<sequence length="295" mass="33663">MLSNTTKYSGRYTGRFAPSPSGPLHLGSLLAALASYLDASVHNGQWLLRIEDIDTPRVVSGADSQIMQQLEFYGMHWDGSVVYQSNRIARYEEIFENLRARDLVYGCSCTRRETADRRYDGKCREGTSLPPRSWRLIMPDKLYSFEDRMAGHVQQNPFLEVGDIIVKRADGLFAYQMVVVVDDMDQGVTDIVRGRDLLDSTCRQMALMDYLNVAMPSYMHVPLILDEHGRKLSKQNHASAIESTNSNPIVNLNYCLGILGFERFNFTEISDMSLEDFWSKACELWATKYRKQNAL</sequence>
<feature type="binding site" evidence="7">
    <location>
        <position position="234"/>
    </location>
    <ligand>
        <name>ATP</name>
        <dbReference type="ChEBI" id="CHEBI:30616"/>
    </ligand>
</feature>
<dbReference type="EC" id="6.1.1.-" evidence="7"/>
<feature type="short sequence motif" description="'KMSKS' region" evidence="7">
    <location>
        <begin position="231"/>
        <end position="235"/>
    </location>
</feature>
<dbReference type="GO" id="GO:0004818">
    <property type="term" value="F:glutamate-tRNA ligase activity"/>
    <property type="evidence" value="ECO:0007669"/>
    <property type="project" value="TreeGrafter"/>
</dbReference>
<dbReference type="GO" id="GO:0005829">
    <property type="term" value="C:cytosol"/>
    <property type="evidence" value="ECO:0007669"/>
    <property type="project" value="TreeGrafter"/>
</dbReference>
<keyword evidence="8" id="KW-0648">Protein biosynthesis</keyword>
<feature type="binding site" evidence="7">
    <location>
        <begin position="15"/>
        <end position="19"/>
    </location>
    <ligand>
        <name>L-glutamate</name>
        <dbReference type="ChEBI" id="CHEBI:29985"/>
    </ligand>
</feature>
<feature type="domain" description="Glutamyl/glutaminyl-tRNA synthetase class Ib catalytic" evidence="9">
    <location>
        <begin position="15"/>
        <end position="240"/>
    </location>
</feature>
<keyword evidence="5 7" id="KW-0067">ATP-binding</keyword>
<dbReference type="InterPro" id="IPR020058">
    <property type="entry name" value="Glu/Gln-tRNA-synth_Ib_cat-dom"/>
</dbReference>
<dbReference type="Pfam" id="PF00749">
    <property type="entry name" value="tRNA-synt_1c"/>
    <property type="match status" value="1"/>
</dbReference>
<feature type="short sequence motif" description="'HIGH' region" evidence="7">
    <location>
        <begin position="18"/>
        <end position="28"/>
    </location>
</feature>
<dbReference type="AlphaFoldDB" id="I7IC04"/>
<dbReference type="KEGG" id="tat:KUM_0922"/>
<reference evidence="10" key="1">
    <citation type="journal article" date="2012" name="Vet. Microbiol.">
        <title>Comparative genomic analyses of the Taylorellae.</title>
        <authorList>
            <person name="Hauser H."/>
            <person name="Richter D.C."/>
            <person name="van Tonder A."/>
            <person name="Clark L."/>
            <person name="Preston A."/>
        </authorList>
    </citation>
    <scope>NUCLEOTIDE SEQUENCE</scope>
    <source>
        <strain evidence="10">14/45</strain>
    </source>
</reference>
<dbReference type="NCBIfam" id="TIGR03838">
    <property type="entry name" value="queuosine_YadB"/>
    <property type="match status" value="1"/>
</dbReference>
<dbReference type="InterPro" id="IPR000924">
    <property type="entry name" value="Glu/Gln-tRNA-synth"/>
</dbReference>
<evidence type="ECO:0000313" key="10">
    <source>
        <dbReference type="EMBL" id="CCG19710.1"/>
    </source>
</evidence>
<evidence type="ECO:0000259" key="9">
    <source>
        <dbReference type="Pfam" id="PF00749"/>
    </source>
</evidence>
<evidence type="ECO:0000256" key="1">
    <source>
        <dbReference type="ARBA" id="ARBA00022598"/>
    </source>
</evidence>
<feature type="binding site" evidence="7">
    <location>
        <position position="119"/>
    </location>
    <ligand>
        <name>Zn(2+)</name>
        <dbReference type="ChEBI" id="CHEBI:29105"/>
    </ligand>
</feature>
<dbReference type="InterPro" id="IPR014729">
    <property type="entry name" value="Rossmann-like_a/b/a_fold"/>
</dbReference>
<protein>
    <recommendedName>
        <fullName evidence="7">Glutamyl-Q tRNA(Asp) synthetase</fullName>
        <shortName evidence="7">Glu-Q-RSs</shortName>
        <ecNumber evidence="7">6.1.1.-</ecNumber>
    </recommendedName>
</protein>
<comment type="cofactor">
    <cofactor evidence="7">
        <name>Zn(2+)</name>
        <dbReference type="ChEBI" id="CHEBI:29105"/>
    </cofactor>
    <text evidence="7">Binds 1 zinc ion per subunit.</text>
</comment>
<keyword evidence="4 7" id="KW-0862">Zinc</keyword>
<dbReference type="NCBIfam" id="NF004314">
    <property type="entry name" value="PRK05710.1-3"/>
    <property type="match status" value="1"/>
</dbReference>
<dbReference type="PANTHER" id="PTHR43311:SF1">
    <property type="entry name" value="GLUTAMYL-Q TRNA(ASP) SYNTHETASE"/>
    <property type="match status" value="1"/>
</dbReference>
<dbReference type="Gene3D" id="3.40.50.620">
    <property type="entry name" value="HUPs"/>
    <property type="match status" value="1"/>
</dbReference>
<organism evidence="10">
    <name type="scientific">Taylorella asinigenitalis 14/45</name>
    <dbReference type="NCBI Taxonomy" id="1091495"/>
    <lineage>
        <taxon>Bacteria</taxon>
        <taxon>Pseudomonadati</taxon>
        <taxon>Pseudomonadota</taxon>
        <taxon>Betaproteobacteria</taxon>
        <taxon>Burkholderiales</taxon>
        <taxon>Alcaligenaceae</taxon>
        <taxon>Taylorella</taxon>
    </lineage>
</organism>
<gene>
    <name evidence="7" type="primary">gluQ</name>
    <name evidence="10" type="ORF">KUM_0922</name>
</gene>